<dbReference type="InterPro" id="IPR036638">
    <property type="entry name" value="HLH_DNA-bd_sf"/>
</dbReference>
<dbReference type="GO" id="GO:0005634">
    <property type="term" value="C:nucleus"/>
    <property type="evidence" value="ECO:0007669"/>
    <property type="project" value="UniProtKB-SubCell"/>
</dbReference>
<dbReference type="GO" id="GO:0003677">
    <property type="term" value="F:DNA binding"/>
    <property type="evidence" value="ECO:0007669"/>
    <property type="project" value="UniProtKB-KW"/>
</dbReference>
<dbReference type="InterPro" id="IPR011598">
    <property type="entry name" value="bHLH_dom"/>
</dbReference>
<evidence type="ECO:0000313" key="11">
    <source>
        <dbReference type="Proteomes" id="UP000326759"/>
    </source>
</evidence>
<evidence type="ECO:0000256" key="1">
    <source>
        <dbReference type="ARBA" id="ARBA00004123"/>
    </source>
</evidence>
<organism evidence="10 11">
    <name type="scientific">Armadillidium nasatum</name>
    <dbReference type="NCBI Taxonomy" id="96803"/>
    <lineage>
        <taxon>Eukaryota</taxon>
        <taxon>Metazoa</taxon>
        <taxon>Ecdysozoa</taxon>
        <taxon>Arthropoda</taxon>
        <taxon>Crustacea</taxon>
        <taxon>Multicrustacea</taxon>
        <taxon>Malacostraca</taxon>
        <taxon>Eumalacostraca</taxon>
        <taxon>Peracarida</taxon>
        <taxon>Isopoda</taxon>
        <taxon>Oniscidea</taxon>
        <taxon>Crinocheta</taxon>
        <taxon>Armadillidiidae</taxon>
        <taxon>Armadillidium</taxon>
    </lineage>
</organism>
<dbReference type="Gene3D" id="4.10.280.10">
    <property type="entry name" value="Helix-loop-helix DNA-binding domain"/>
    <property type="match status" value="1"/>
</dbReference>
<feature type="compositionally biased region" description="Low complexity" evidence="7">
    <location>
        <begin position="394"/>
        <end position="408"/>
    </location>
</feature>
<dbReference type="SUPFAM" id="SSF55785">
    <property type="entry name" value="PYP-like sensor domain (PAS domain)"/>
    <property type="match status" value="2"/>
</dbReference>
<keyword evidence="3" id="KW-0805">Transcription regulation</keyword>
<protein>
    <submittedName>
        <fullName evidence="10">Aryl hydrocarbon receptor nuclear translocator-like protein 1</fullName>
    </submittedName>
</protein>
<dbReference type="SMART" id="SM00091">
    <property type="entry name" value="PAS"/>
    <property type="match status" value="2"/>
</dbReference>
<dbReference type="PRINTS" id="PR00785">
    <property type="entry name" value="NCTRNSLOCATR"/>
</dbReference>
<dbReference type="InterPro" id="IPR001067">
    <property type="entry name" value="Nuc_translocat"/>
</dbReference>
<feature type="non-terminal residue" evidence="10">
    <location>
        <position position="430"/>
    </location>
</feature>
<comment type="caution">
    <text evidence="10">The sequence shown here is derived from an EMBL/GenBank/DDBJ whole genome shotgun (WGS) entry which is preliminary data.</text>
</comment>
<feature type="domain" description="PAS" evidence="8">
    <location>
        <begin position="56"/>
        <end position="120"/>
    </location>
</feature>
<evidence type="ECO:0000256" key="7">
    <source>
        <dbReference type="SAM" id="MobiDB-lite"/>
    </source>
</evidence>
<gene>
    <name evidence="10" type="primary">ARNTL_1</name>
    <name evidence="10" type="ORF">Anas_01121</name>
</gene>
<dbReference type="InterPro" id="IPR050933">
    <property type="entry name" value="Circadian_TF"/>
</dbReference>
<keyword evidence="6" id="KW-0539">Nucleus</keyword>
<dbReference type="Gene3D" id="3.30.450.20">
    <property type="entry name" value="PAS domain"/>
    <property type="match status" value="2"/>
</dbReference>
<sequence>MNNYIMELSSIIPVDTSRKLDKLTVLRMAVQHMKMLRRGSLNSYTEGHYKPSFLSDDELKNLILQAADGFLFVVGCDRGRILYVSESVFQTLQYTRSELLGSSWFDILHPKDLTKVKEQLSSTDINRRDRLVDAKMKTDIPQGLSRLCPGFRRSFFCRMRCKSAHVIKEEADTTTGCHKKKNKPHCSDKKYSVIHFTGYLKSLSPSKDPMEEESDADTDSCNLSCLVAVGRVHQPLLASIPQDSTRLSRFLPAQPITFVSKHTIDGKFVFVDQKASLLSGWLPQELLGTSMYEYFHQDDIPILSDTHRMILQTFEPRQTQVYRFRTKDGSFLNLKSSWKIFRNPWTKDVEYIISSNCLVFCSSVSSSRIVGTGVQANKIGRNIAEEVLDPQQGSLESSSPVTESLSSPMNVILGSNTDGRNFDTIISRDG</sequence>
<dbReference type="Proteomes" id="UP000326759">
    <property type="component" value="Unassembled WGS sequence"/>
</dbReference>
<dbReference type="OrthoDB" id="71302at2759"/>
<feature type="region of interest" description="Disordered" evidence="7">
    <location>
        <begin position="389"/>
        <end position="410"/>
    </location>
</feature>
<feature type="domain" description="PAS" evidence="8">
    <location>
        <begin position="265"/>
        <end position="314"/>
    </location>
</feature>
<keyword evidence="10" id="KW-0675">Receptor</keyword>
<evidence type="ECO:0000256" key="2">
    <source>
        <dbReference type="ARBA" id="ARBA00022737"/>
    </source>
</evidence>
<comment type="subcellular location">
    <subcellularLocation>
        <location evidence="1">Nucleus</location>
    </subcellularLocation>
</comment>
<evidence type="ECO:0000256" key="3">
    <source>
        <dbReference type="ARBA" id="ARBA00023015"/>
    </source>
</evidence>
<name>A0A5N5TH04_9CRUS</name>
<keyword evidence="2" id="KW-0677">Repeat</keyword>
<dbReference type="GO" id="GO:0046983">
    <property type="term" value="F:protein dimerization activity"/>
    <property type="evidence" value="ECO:0007669"/>
    <property type="project" value="InterPro"/>
</dbReference>
<dbReference type="GO" id="GO:0003700">
    <property type="term" value="F:DNA-binding transcription factor activity"/>
    <property type="evidence" value="ECO:0007669"/>
    <property type="project" value="InterPro"/>
</dbReference>
<dbReference type="EMBL" id="SEYY01001055">
    <property type="protein sequence ID" value="KAB7505923.1"/>
    <property type="molecule type" value="Genomic_DNA"/>
</dbReference>
<evidence type="ECO:0000259" key="8">
    <source>
        <dbReference type="PROSITE" id="PS50112"/>
    </source>
</evidence>
<evidence type="ECO:0000256" key="4">
    <source>
        <dbReference type="ARBA" id="ARBA00023125"/>
    </source>
</evidence>
<dbReference type="PANTHER" id="PTHR23042">
    <property type="entry name" value="CIRCADIAN PROTEIN CLOCK/ARNT/BMAL/PAS"/>
    <property type="match status" value="1"/>
</dbReference>
<dbReference type="PROSITE" id="PS50112">
    <property type="entry name" value="PAS"/>
    <property type="match status" value="2"/>
</dbReference>
<proteinExistence type="predicted"/>
<dbReference type="Pfam" id="PF14598">
    <property type="entry name" value="PAS_11"/>
    <property type="match status" value="1"/>
</dbReference>
<dbReference type="Pfam" id="PF00010">
    <property type="entry name" value="HLH"/>
    <property type="match status" value="1"/>
</dbReference>
<dbReference type="GO" id="GO:0005737">
    <property type="term" value="C:cytoplasm"/>
    <property type="evidence" value="ECO:0007669"/>
    <property type="project" value="InterPro"/>
</dbReference>
<dbReference type="SUPFAM" id="SSF47459">
    <property type="entry name" value="HLH, helix-loop-helix DNA-binding domain"/>
    <property type="match status" value="1"/>
</dbReference>
<dbReference type="CDD" id="cd00130">
    <property type="entry name" value="PAS"/>
    <property type="match status" value="2"/>
</dbReference>
<reference evidence="10 11" key="1">
    <citation type="journal article" date="2019" name="PLoS Biol.">
        <title>Sex chromosomes control vertical transmission of feminizing Wolbachia symbionts in an isopod.</title>
        <authorList>
            <person name="Becking T."/>
            <person name="Chebbi M.A."/>
            <person name="Giraud I."/>
            <person name="Moumen B."/>
            <person name="Laverre T."/>
            <person name="Caubet Y."/>
            <person name="Peccoud J."/>
            <person name="Gilbert C."/>
            <person name="Cordaux R."/>
        </authorList>
    </citation>
    <scope>NUCLEOTIDE SEQUENCE [LARGE SCALE GENOMIC DNA]</scope>
    <source>
        <strain evidence="10">ANa2</strain>
        <tissue evidence="10">Whole body excluding digestive tract and cuticle</tissue>
    </source>
</reference>
<dbReference type="InterPro" id="IPR013767">
    <property type="entry name" value="PAS_fold"/>
</dbReference>
<feature type="domain" description="BHLH" evidence="9">
    <location>
        <begin position="1"/>
        <end position="36"/>
    </location>
</feature>
<evidence type="ECO:0000259" key="9">
    <source>
        <dbReference type="PROSITE" id="PS50888"/>
    </source>
</evidence>
<dbReference type="PROSITE" id="PS50888">
    <property type="entry name" value="BHLH"/>
    <property type="match status" value="1"/>
</dbReference>
<dbReference type="InterPro" id="IPR000014">
    <property type="entry name" value="PAS"/>
</dbReference>
<keyword evidence="4" id="KW-0238">DNA-binding</keyword>
<keyword evidence="5" id="KW-0804">Transcription</keyword>
<dbReference type="NCBIfam" id="TIGR00229">
    <property type="entry name" value="sensory_box"/>
    <property type="match status" value="1"/>
</dbReference>
<dbReference type="AlphaFoldDB" id="A0A5N5TH04"/>
<evidence type="ECO:0000256" key="6">
    <source>
        <dbReference type="ARBA" id="ARBA00023242"/>
    </source>
</evidence>
<dbReference type="GO" id="GO:0005667">
    <property type="term" value="C:transcription regulator complex"/>
    <property type="evidence" value="ECO:0007669"/>
    <property type="project" value="InterPro"/>
</dbReference>
<dbReference type="Pfam" id="PF00989">
    <property type="entry name" value="PAS"/>
    <property type="match status" value="1"/>
</dbReference>
<dbReference type="GO" id="GO:0045944">
    <property type="term" value="P:positive regulation of transcription by RNA polymerase II"/>
    <property type="evidence" value="ECO:0007669"/>
    <property type="project" value="UniProtKB-ARBA"/>
</dbReference>
<keyword evidence="11" id="KW-1185">Reference proteome</keyword>
<evidence type="ECO:0000256" key="5">
    <source>
        <dbReference type="ARBA" id="ARBA00023163"/>
    </source>
</evidence>
<dbReference type="InterPro" id="IPR035965">
    <property type="entry name" value="PAS-like_dom_sf"/>
</dbReference>
<evidence type="ECO:0000313" key="10">
    <source>
        <dbReference type="EMBL" id="KAB7505923.1"/>
    </source>
</evidence>
<accession>A0A5N5TH04</accession>